<protein>
    <submittedName>
        <fullName evidence="2">Uncharacterized protein</fullName>
    </submittedName>
</protein>
<proteinExistence type="predicted"/>
<evidence type="ECO:0000313" key="3">
    <source>
        <dbReference type="Proteomes" id="UP001375240"/>
    </source>
</evidence>
<feature type="compositionally biased region" description="Basic and acidic residues" evidence="1">
    <location>
        <begin position="386"/>
        <end position="400"/>
    </location>
</feature>
<dbReference type="Proteomes" id="UP001375240">
    <property type="component" value="Unassembled WGS sequence"/>
</dbReference>
<feature type="compositionally biased region" description="Gly residues" evidence="1">
    <location>
        <begin position="254"/>
        <end position="263"/>
    </location>
</feature>
<reference evidence="2 3" key="1">
    <citation type="submission" date="2019-10" db="EMBL/GenBank/DDBJ databases">
        <authorList>
            <person name="Palmer J.M."/>
        </authorList>
    </citation>
    <scope>NUCLEOTIDE SEQUENCE [LARGE SCALE GENOMIC DNA]</scope>
    <source>
        <strain evidence="2 3">TWF696</strain>
    </source>
</reference>
<gene>
    <name evidence="2" type="ORF">TWF696_003713</name>
</gene>
<feature type="compositionally biased region" description="Basic residues" evidence="1">
    <location>
        <begin position="170"/>
        <end position="182"/>
    </location>
</feature>
<feature type="compositionally biased region" description="Low complexity" evidence="1">
    <location>
        <begin position="287"/>
        <end position="300"/>
    </location>
</feature>
<organism evidence="2 3">
    <name type="scientific">Orbilia brochopaga</name>
    <dbReference type="NCBI Taxonomy" id="3140254"/>
    <lineage>
        <taxon>Eukaryota</taxon>
        <taxon>Fungi</taxon>
        <taxon>Dikarya</taxon>
        <taxon>Ascomycota</taxon>
        <taxon>Pezizomycotina</taxon>
        <taxon>Orbiliomycetes</taxon>
        <taxon>Orbiliales</taxon>
        <taxon>Orbiliaceae</taxon>
        <taxon>Orbilia</taxon>
    </lineage>
</organism>
<dbReference type="AlphaFoldDB" id="A0AAV9VAF8"/>
<feature type="compositionally biased region" description="Polar residues" evidence="1">
    <location>
        <begin position="230"/>
        <end position="252"/>
    </location>
</feature>
<feature type="compositionally biased region" description="Low complexity" evidence="1">
    <location>
        <begin position="340"/>
        <end position="350"/>
    </location>
</feature>
<evidence type="ECO:0000256" key="1">
    <source>
        <dbReference type="SAM" id="MobiDB-lite"/>
    </source>
</evidence>
<sequence length="416" mass="44433">MTTVIDYQYSVPSAYAFPARYPHHHLPHPSAGMVKQYPQHLNYNNAVPRALPNTSYLTPSVSPSVQPSRPPGSPQFLPTARRTNSTSSSAGLSSHSLHRSTSNGSSGSSNAYVTTLRKQKATVWCDRAQREDSRFLAAQKAAKARAAEEVARAASQQAHHRSSESGSSVHRGKISHHGRGGRKSSSVDHEFSTNRSLVAGVPARLDIDDDTSDEDQPGSGSGSAYGGITRRTNSGRSSINSTGHRRFTATTTSSGGGGSGSGNSGNCTPQLQIRIQDLQNYSGYNATNTSSPSTYSRSSSLMETAVPEVPEAVDTPGTIIADPRNAGLRQDYFPAHRKSSSSNRPSPNSSQPDGMMMTVPMHGDGMAGGEPHPRPSSLMRAISSREPADLRRKGSIDDSRTMTMGRVRLFVANPDQ</sequence>
<feature type="compositionally biased region" description="Acidic residues" evidence="1">
    <location>
        <begin position="207"/>
        <end position="216"/>
    </location>
</feature>
<feature type="region of interest" description="Disordered" evidence="1">
    <location>
        <begin position="147"/>
        <end position="269"/>
    </location>
</feature>
<feature type="region of interest" description="Disordered" evidence="1">
    <location>
        <begin position="54"/>
        <end position="111"/>
    </location>
</feature>
<feature type="region of interest" description="Disordered" evidence="1">
    <location>
        <begin position="282"/>
        <end position="401"/>
    </location>
</feature>
<dbReference type="EMBL" id="JAVHNQ010000002">
    <property type="protein sequence ID" value="KAK6354571.1"/>
    <property type="molecule type" value="Genomic_DNA"/>
</dbReference>
<feature type="compositionally biased region" description="Low complexity" evidence="1">
    <location>
        <begin position="79"/>
        <end position="110"/>
    </location>
</feature>
<evidence type="ECO:0000313" key="2">
    <source>
        <dbReference type="EMBL" id="KAK6354571.1"/>
    </source>
</evidence>
<accession>A0AAV9VAF8</accession>
<comment type="caution">
    <text evidence="2">The sequence shown here is derived from an EMBL/GenBank/DDBJ whole genome shotgun (WGS) entry which is preliminary data.</text>
</comment>
<keyword evidence="3" id="KW-1185">Reference proteome</keyword>
<name>A0AAV9VAF8_9PEZI</name>